<gene>
    <name evidence="2" type="ORF">HK107_10005</name>
</gene>
<dbReference type="Proteomes" id="UP000536835">
    <property type="component" value="Unassembled WGS sequence"/>
</dbReference>
<comment type="caution">
    <text evidence="2">The sequence shown here is derived from an EMBL/GenBank/DDBJ whole genome shotgun (WGS) entry which is preliminary data.</text>
</comment>
<keyword evidence="1" id="KW-0472">Membrane</keyword>
<feature type="transmembrane region" description="Helical" evidence="1">
    <location>
        <begin position="30"/>
        <end position="48"/>
    </location>
</feature>
<accession>A0A7Y3RM69</accession>
<evidence type="ECO:0008006" key="4">
    <source>
        <dbReference type="Google" id="ProtNLM"/>
    </source>
</evidence>
<evidence type="ECO:0000313" key="3">
    <source>
        <dbReference type="Proteomes" id="UP000536835"/>
    </source>
</evidence>
<protein>
    <recommendedName>
        <fullName evidence="4">CPBP family intramembrane metalloprotease</fullName>
    </recommendedName>
</protein>
<sequence length="131" mass="14246">MMIMAIAAGAVAAALFLALMSTVGLHRDKGFYAALLIAIAFFYPVFSAERFDIDGALFQLLYAMPFVLIAMIGYRREPGLLATGLLFHASFDVLGLLFGFHAPELWAELCIGFDLVLALAARVFLQGSTKH</sequence>
<organism evidence="2 3">
    <name type="scientific">Parvularcula mediterranea</name>
    <dbReference type="NCBI Taxonomy" id="2732508"/>
    <lineage>
        <taxon>Bacteria</taxon>
        <taxon>Pseudomonadati</taxon>
        <taxon>Pseudomonadota</taxon>
        <taxon>Alphaproteobacteria</taxon>
        <taxon>Parvularculales</taxon>
        <taxon>Parvularculaceae</taxon>
        <taxon>Parvularcula</taxon>
    </lineage>
</organism>
<keyword evidence="1" id="KW-1133">Transmembrane helix</keyword>
<evidence type="ECO:0000256" key="1">
    <source>
        <dbReference type="SAM" id="Phobius"/>
    </source>
</evidence>
<proteinExistence type="predicted"/>
<keyword evidence="3" id="KW-1185">Reference proteome</keyword>
<dbReference type="EMBL" id="JABFCX010000003">
    <property type="protein sequence ID" value="NNU16653.1"/>
    <property type="molecule type" value="Genomic_DNA"/>
</dbReference>
<feature type="transmembrane region" description="Helical" evidence="1">
    <location>
        <begin position="55"/>
        <end position="74"/>
    </location>
</feature>
<dbReference type="AlphaFoldDB" id="A0A7Y3RM69"/>
<evidence type="ECO:0000313" key="2">
    <source>
        <dbReference type="EMBL" id="NNU16653.1"/>
    </source>
</evidence>
<reference evidence="2 3" key="1">
    <citation type="submission" date="2020-05" db="EMBL/GenBank/DDBJ databases">
        <title>Parvularcula mediterraneae sp. nov., isolated from polypropylene straw from shallow seawater of the seashore of Laganas in Zakynthos island, Greece.</title>
        <authorList>
            <person name="Szabo I."/>
            <person name="Al-Omari J."/>
            <person name="Rado J."/>
            <person name="Szerdahelyi G.S."/>
        </authorList>
    </citation>
    <scope>NUCLEOTIDE SEQUENCE [LARGE SCALE GENOMIC DNA]</scope>
    <source>
        <strain evidence="2 3">ZS-1/3</strain>
    </source>
</reference>
<feature type="transmembrane region" description="Helical" evidence="1">
    <location>
        <begin position="80"/>
        <end position="98"/>
    </location>
</feature>
<feature type="transmembrane region" description="Helical" evidence="1">
    <location>
        <begin position="105"/>
        <end position="125"/>
    </location>
</feature>
<name>A0A7Y3RM69_9PROT</name>
<dbReference type="RefSeq" id="WP_173199318.1">
    <property type="nucleotide sequence ID" value="NZ_JABFCX010000003.1"/>
</dbReference>
<keyword evidence="1" id="KW-0812">Transmembrane</keyword>